<feature type="compositionally biased region" description="Polar residues" evidence="4">
    <location>
        <begin position="66"/>
        <end position="103"/>
    </location>
</feature>
<dbReference type="Gramene" id="KZN05918">
    <property type="protein sequence ID" value="KZN05918"/>
    <property type="gene ID" value="DCAR_006755"/>
</dbReference>
<evidence type="ECO:0000256" key="4">
    <source>
        <dbReference type="SAM" id="MobiDB-lite"/>
    </source>
</evidence>
<evidence type="ECO:0000256" key="3">
    <source>
        <dbReference type="ARBA" id="ARBA00023163"/>
    </source>
</evidence>
<dbReference type="InterPro" id="IPR038635">
    <property type="entry name" value="CCR4-NOT_su2/3/5_C_sf"/>
</dbReference>
<dbReference type="Gene3D" id="2.30.30.1020">
    <property type="entry name" value="CCR4-NOT complex subunit 2/3/5, C-terminal domain"/>
    <property type="match status" value="1"/>
</dbReference>
<reference evidence="6" key="1">
    <citation type="journal article" date="2016" name="Nat. Genet.">
        <title>A high-quality carrot genome assembly provides new insights into carotenoid accumulation and asterid genome evolution.</title>
        <authorList>
            <person name="Iorizzo M."/>
            <person name="Ellison S."/>
            <person name="Senalik D."/>
            <person name="Zeng P."/>
            <person name="Satapoomin P."/>
            <person name="Huang J."/>
            <person name="Bowman M."/>
            <person name="Iovene M."/>
            <person name="Sanseverino W."/>
            <person name="Cavagnaro P."/>
            <person name="Yildiz M."/>
            <person name="Macko-Podgorni A."/>
            <person name="Moranska E."/>
            <person name="Grzebelus E."/>
            <person name="Grzebelus D."/>
            <person name="Ashrafi H."/>
            <person name="Zheng Z."/>
            <person name="Cheng S."/>
            <person name="Spooner D."/>
            <person name="Van Deynze A."/>
            <person name="Simon P."/>
        </authorList>
    </citation>
    <scope>NUCLEOTIDE SEQUENCE [LARGE SCALE GENOMIC DNA]</scope>
    <source>
        <tissue evidence="6">Leaf</tissue>
    </source>
</reference>
<dbReference type="EMBL" id="LNRQ01000002">
    <property type="protein sequence ID" value="KZN05918.1"/>
    <property type="molecule type" value="Genomic_DNA"/>
</dbReference>
<feature type="compositionally biased region" description="Low complexity" evidence="4">
    <location>
        <begin position="1"/>
        <end position="15"/>
    </location>
</feature>
<dbReference type="PANTHER" id="PTHR23326">
    <property type="entry name" value="CCR4 NOT-RELATED"/>
    <property type="match status" value="1"/>
</dbReference>
<gene>
    <name evidence="6" type="ORF">DCAR_006755</name>
</gene>
<evidence type="ECO:0000256" key="2">
    <source>
        <dbReference type="ARBA" id="ARBA00023015"/>
    </source>
</evidence>
<sequence length="568" mass="61339">MSGLLNSGLNASSNLPDSGERAYSTAYSAQSGNLLGLHSTHGSYNIPNMSGTYASRNAAANGGPSSGVQQTAGSIGNGRFSMNNLPAALSQPSPGSSHALSGITNNGGLSPNLGNGGRLINSMGNLVSGANVGRNLSSAAGLNIPGAGSRLNLTAPQMVSLLGNSYSAGGGQLSQNHFQTGNNHLALLNELSRDHASFDINDFPQLTGQPNSASGSQGQLGLTRKQGVGFLQQNQEFSMQNEDFPALPGYKGGGGGSEFQSNMHQKEQLHESVMSMMQSRHLPVGRSSGFNIGGSFPSHHQQQQQHAQSVTGGGLSFLPGNNQDIQFNSSEVRSAGLPASGSRPSNLSNAISGVGSYDQLIQQYEHFQKQSQYRSGSTFRDQESKSGPALQGAADRFGLLGLLSVIRMSNPDLTSLALGIDLMTLGLNLNSSETLNKKFASPWSEEPAKGEPHFSVPDCFNSKQLPLLSQAFFSRFRQETLFYIFYSMPKEEAQLYAANELYTRGWFYHREFRLWFIRVPKMEPLVKTNTYERGCYFCFDPNSWETTRKDNFVVQYEMVEKRPVLPRQ</sequence>
<organism evidence="6">
    <name type="scientific">Daucus carota subsp. sativus</name>
    <name type="common">Carrot</name>
    <dbReference type="NCBI Taxonomy" id="79200"/>
    <lineage>
        <taxon>Eukaryota</taxon>
        <taxon>Viridiplantae</taxon>
        <taxon>Streptophyta</taxon>
        <taxon>Embryophyta</taxon>
        <taxon>Tracheophyta</taxon>
        <taxon>Spermatophyta</taxon>
        <taxon>Magnoliopsida</taxon>
        <taxon>eudicotyledons</taxon>
        <taxon>Gunneridae</taxon>
        <taxon>Pentapetalae</taxon>
        <taxon>asterids</taxon>
        <taxon>campanulids</taxon>
        <taxon>Apiales</taxon>
        <taxon>Apiaceae</taxon>
        <taxon>Apioideae</taxon>
        <taxon>Scandiceae</taxon>
        <taxon>Daucinae</taxon>
        <taxon>Daucus</taxon>
        <taxon>Daucus sect. Daucus</taxon>
    </lineage>
</organism>
<name>A0A166E0G3_DAUCS</name>
<dbReference type="InterPro" id="IPR007282">
    <property type="entry name" value="NOT2/3/5_C"/>
</dbReference>
<dbReference type="OrthoDB" id="25391at2759"/>
<dbReference type="OMA" id="SAADMNH"/>
<evidence type="ECO:0000259" key="5">
    <source>
        <dbReference type="Pfam" id="PF04153"/>
    </source>
</evidence>
<protein>
    <recommendedName>
        <fullName evidence="5">NOT2/NOT3/NOT5 C-terminal domain-containing protein</fullName>
    </recommendedName>
</protein>
<accession>A0A166E0G3</accession>
<dbReference type="GO" id="GO:0030015">
    <property type="term" value="C:CCR4-NOT core complex"/>
    <property type="evidence" value="ECO:0007669"/>
    <property type="project" value="InterPro"/>
</dbReference>
<dbReference type="Pfam" id="PF04153">
    <property type="entry name" value="NOT2_3_5_C"/>
    <property type="match status" value="1"/>
</dbReference>
<proteinExistence type="inferred from homology"/>
<comment type="similarity">
    <text evidence="1">Belongs to the CNOT2/3/5 family.</text>
</comment>
<feature type="domain" description="NOT2/NOT3/NOT5 C-terminal" evidence="5">
    <location>
        <begin position="437"/>
        <end position="558"/>
    </location>
</feature>
<feature type="region of interest" description="Disordered" evidence="4">
    <location>
        <begin position="1"/>
        <end position="20"/>
    </location>
</feature>
<dbReference type="STRING" id="79200.A0A166E0G3"/>
<evidence type="ECO:0000313" key="6">
    <source>
        <dbReference type="EMBL" id="KZN05918.1"/>
    </source>
</evidence>
<dbReference type="AlphaFoldDB" id="A0A166E0G3"/>
<feature type="compositionally biased region" description="Low complexity" evidence="4">
    <location>
        <begin position="299"/>
        <end position="308"/>
    </location>
</feature>
<keyword evidence="2" id="KW-0805">Transcription regulation</keyword>
<feature type="region of interest" description="Disordered" evidence="4">
    <location>
        <begin position="57"/>
        <end position="103"/>
    </location>
</feature>
<keyword evidence="3" id="KW-0804">Transcription</keyword>
<evidence type="ECO:0000256" key="1">
    <source>
        <dbReference type="ARBA" id="ARBA00007682"/>
    </source>
</evidence>
<comment type="caution">
    <text evidence="6">The sequence shown here is derived from an EMBL/GenBank/DDBJ whole genome shotgun (WGS) entry which is preliminary data.</text>
</comment>
<dbReference type="KEGG" id="dcr:108209897"/>
<feature type="region of interest" description="Disordered" evidence="4">
    <location>
        <begin position="284"/>
        <end position="323"/>
    </location>
</feature>
<dbReference type="InterPro" id="IPR040168">
    <property type="entry name" value="Not2/3/5"/>
</dbReference>
<dbReference type="GO" id="GO:0006355">
    <property type="term" value="P:regulation of DNA-templated transcription"/>
    <property type="evidence" value="ECO:0007669"/>
    <property type="project" value="InterPro"/>
</dbReference>